<reference evidence="1" key="2">
    <citation type="submission" date="2020-09" db="EMBL/GenBank/DDBJ databases">
        <authorList>
            <person name="Sun Q."/>
            <person name="Kim S."/>
        </authorList>
    </citation>
    <scope>NUCLEOTIDE SEQUENCE</scope>
    <source>
        <strain evidence="1">KCTC 22164</strain>
    </source>
</reference>
<dbReference type="EMBL" id="BMXP01000002">
    <property type="protein sequence ID" value="GGW80334.1"/>
    <property type="molecule type" value="Genomic_DNA"/>
</dbReference>
<dbReference type="AlphaFoldDB" id="A0A918JGK4"/>
<protein>
    <submittedName>
        <fullName evidence="1">Uncharacterized protein</fullName>
    </submittedName>
</protein>
<evidence type="ECO:0000313" key="2">
    <source>
        <dbReference type="Proteomes" id="UP000631300"/>
    </source>
</evidence>
<gene>
    <name evidence="1" type="ORF">GCM10007391_11550</name>
</gene>
<keyword evidence="2" id="KW-1185">Reference proteome</keyword>
<comment type="caution">
    <text evidence="1">The sequence shown here is derived from an EMBL/GenBank/DDBJ whole genome shotgun (WGS) entry which is preliminary data.</text>
</comment>
<evidence type="ECO:0000313" key="1">
    <source>
        <dbReference type="EMBL" id="GGW80334.1"/>
    </source>
</evidence>
<dbReference type="Proteomes" id="UP000631300">
    <property type="component" value="Unassembled WGS sequence"/>
</dbReference>
<name>A0A918JGK4_9ALTE</name>
<proteinExistence type="predicted"/>
<sequence>MALQSTFAQYLLSDVQGKVSGWIEHVATIPEKVELRQVHEAMAGPMESMRPYQREYLNDVLKNKGSVRHFHKYYCKGDDKNPFVNGASLHYFCSQIEASELLTI</sequence>
<reference evidence="1" key="1">
    <citation type="journal article" date="2014" name="Int. J. Syst. Evol. Microbiol.">
        <title>Complete genome sequence of Corynebacterium casei LMG S-19264T (=DSM 44701T), isolated from a smear-ripened cheese.</title>
        <authorList>
            <consortium name="US DOE Joint Genome Institute (JGI-PGF)"/>
            <person name="Walter F."/>
            <person name="Albersmeier A."/>
            <person name="Kalinowski J."/>
            <person name="Ruckert C."/>
        </authorList>
    </citation>
    <scope>NUCLEOTIDE SEQUENCE</scope>
    <source>
        <strain evidence="1">KCTC 22164</strain>
    </source>
</reference>
<accession>A0A918JGK4</accession>
<organism evidence="1 2">
    <name type="scientific">Alteromonas halophila</name>
    <dbReference type="NCBI Taxonomy" id="516698"/>
    <lineage>
        <taxon>Bacteria</taxon>
        <taxon>Pseudomonadati</taxon>
        <taxon>Pseudomonadota</taxon>
        <taxon>Gammaproteobacteria</taxon>
        <taxon>Alteromonadales</taxon>
        <taxon>Alteromonadaceae</taxon>
        <taxon>Alteromonas/Salinimonas group</taxon>
        <taxon>Alteromonas</taxon>
    </lineage>
</organism>